<dbReference type="SUPFAM" id="SSF53098">
    <property type="entry name" value="Ribonuclease H-like"/>
    <property type="match status" value="1"/>
</dbReference>
<dbReference type="InterPro" id="IPR012337">
    <property type="entry name" value="RNaseH-like_sf"/>
</dbReference>
<dbReference type="EMBL" id="BOLY01000004">
    <property type="protein sequence ID" value="GIZ43327.1"/>
    <property type="molecule type" value="Genomic_DNA"/>
</dbReference>
<feature type="region of interest" description="Disordered" evidence="6">
    <location>
        <begin position="580"/>
        <end position="605"/>
    </location>
</feature>
<dbReference type="AlphaFoldDB" id="A0A9P3FBC0"/>
<keyword evidence="2" id="KW-0479">Metal-binding</keyword>
<gene>
    <name evidence="8" type="ORF">CKM354_000444700</name>
    <name evidence="9" type="ORF">CKM354_000627100</name>
    <name evidence="10" type="ORF">CKM354_000655900</name>
</gene>
<dbReference type="InterPro" id="IPR008906">
    <property type="entry name" value="HATC_C_dom"/>
</dbReference>
<evidence type="ECO:0000313" key="9">
    <source>
        <dbReference type="EMBL" id="GIZ43026.1"/>
    </source>
</evidence>
<dbReference type="GeneID" id="68290022"/>
<dbReference type="PANTHER" id="PTHR46481:SF10">
    <property type="entry name" value="ZINC FINGER BED DOMAIN-CONTAINING PROTEIN 39"/>
    <property type="match status" value="1"/>
</dbReference>
<evidence type="ECO:0000259" key="7">
    <source>
        <dbReference type="Pfam" id="PF05699"/>
    </source>
</evidence>
<keyword evidence="4" id="KW-0862">Zinc</keyword>
<sequence length="794" mass="91351">MAGGTSSISATHSIDLTQIHAESQLGTVLRTRYTRTGFLVDGKALRDFYPTPPGKAEHRAWVWQHGEAVTHLQSFTNYWLCRLCFDSSHKDHRKVKVIRTGGGTNSIRRHLGKHGYELDGTYKQCKRRPVDDGNIASMIKRQRTTEKTPVDRTEWRSLFLEYAVTDEHSLRALASERLKRLATYRQPVLEMLFPTSHNTPRAWIVDLCKKTLPRVKSDMATAISGIALSFDAWLADIDGGTDFLGVHAHYFDKDYQLKTVLIGLVPTYGNHTGEEQANILLKLIRQYDIASKLTYFMADNASNNDTTIEAIRREIPSLRHPHKCRLRCAGHFINLVVKAMLYGVDIECIDQACNDMNKEDEELEDSEIVYEFQRALSLRNAVDRQTAWRKKGCVGKLHNIVIHAHYSEARRHVFRSKQREADTRLVELVLNGGIKWQSDHDMIERGLELKDPIELYCLQFIDDLREDILTADDWAELKEILKLLKPLKMASLKVQADGQHFGGLWQSLTALESLLTTLEKAKSDHEHAANSHLKAIVNLGWKKLDKYYRLSDRTPAYRAAVALHPSLKMSWFEQHWGGMKDDNTQRKNKAKAKCKQRQSQQQNQDDIEASTLWTVKARHAIEELYNEYKMRCPAPTTRPATREREVDDYTASLMLTDTVLQDDLQRYLAEPLTPYMVGNKPINVVQWWRDNRQRYPLLSKLAFDLLATPASSSACEREFSLAGHVLDNERWQTKTDYAQSHQLLRNWFKNDFVLKRHTKEVVRAQDDHFSGDVDSEMSSSYEGNSQQTDVRIEG</sequence>
<dbReference type="Pfam" id="PF05699">
    <property type="entry name" value="Dimer_Tnp_hAT"/>
    <property type="match status" value="1"/>
</dbReference>
<dbReference type="GO" id="GO:0008270">
    <property type="term" value="F:zinc ion binding"/>
    <property type="evidence" value="ECO:0007669"/>
    <property type="project" value="UniProtKB-KW"/>
</dbReference>
<evidence type="ECO:0000256" key="2">
    <source>
        <dbReference type="ARBA" id="ARBA00022723"/>
    </source>
</evidence>
<keyword evidence="3" id="KW-0863">Zinc-finger</keyword>
<name>A0A9P3FBC0_9PEZI</name>
<evidence type="ECO:0000313" key="10">
    <source>
        <dbReference type="EMBL" id="GIZ43327.1"/>
    </source>
</evidence>
<dbReference type="InterPro" id="IPR052035">
    <property type="entry name" value="ZnF_BED_domain_contain"/>
</dbReference>
<comment type="subcellular location">
    <subcellularLocation>
        <location evidence="1">Nucleus</location>
    </subcellularLocation>
</comment>
<accession>A0A9P3FBC0</accession>
<keyword evidence="11" id="KW-1185">Reference proteome</keyword>
<feature type="domain" description="HAT C-terminal dimerisation" evidence="7">
    <location>
        <begin position="663"/>
        <end position="748"/>
    </location>
</feature>
<evidence type="ECO:0000256" key="5">
    <source>
        <dbReference type="ARBA" id="ARBA00023242"/>
    </source>
</evidence>
<evidence type="ECO:0000256" key="3">
    <source>
        <dbReference type="ARBA" id="ARBA00022771"/>
    </source>
</evidence>
<dbReference type="Proteomes" id="UP000825890">
    <property type="component" value="Unassembled WGS sequence"/>
</dbReference>
<reference evidence="8 11" key="1">
    <citation type="submission" date="2021-01" db="EMBL/GenBank/DDBJ databases">
        <title>Cercospora kikuchii MAFF 305040 whole genome shotgun sequence.</title>
        <authorList>
            <person name="Kashiwa T."/>
            <person name="Suzuki T."/>
        </authorList>
    </citation>
    <scope>NUCLEOTIDE SEQUENCE [LARGE SCALE GENOMIC DNA]</scope>
    <source>
        <strain evidence="8 11">MAFF 305040</strain>
    </source>
</reference>
<dbReference type="EMBL" id="BOLY01000004">
    <property type="protein sequence ID" value="GIZ43026.1"/>
    <property type="molecule type" value="Genomic_DNA"/>
</dbReference>
<organism evidence="8 11">
    <name type="scientific">Cercospora kikuchii</name>
    <dbReference type="NCBI Taxonomy" id="84275"/>
    <lineage>
        <taxon>Eukaryota</taxon>
        <taxon>Fungi</taxon>
        <taxon>Dikarya</taxon>
        <taxon>Ascomycota</taxon>
        <taxon>Pezizomycotina</taxon>
        <taxon>Dothideomycetes</taxon>
        <taxon>Dothideomycetidae</taxon>
        <taxon>Mycosphaerellales</taxon>
        <taxon>Mycosphaerellaceae</taxon>
        <taxon>Cercospora</taxon>
    </lineage>
</organism>
<evidence type="ECO:0000313" key="8">
    <source>
        <dbReference type="EMBL" id="GIZ41131.1"/>
    </source>
</evidence>
<comment type="caution">
    <text evidence="8">The sequence shown here is derived from an EMBL/GenBank/DDBJ whole genome shotgun (WGS) entry which is preliminary data.</text>
</comment>
<protein>
    <recommendedName>
        <fullName evidence="7">HAT C-terminal dimerisation domain-containing protein</fullName>
    </recommendedName>
</protein>
<dbReference type="RefSeq" id="XP_044655618.1">
    <property type="nucleotide sequence ID" value="XM_044799683.1"/>
</dbReference>
<dbReference type="OrthoDB" id="3944016at2759"/>
<evidence type="ECO:0000256" key="6">
    <source>
        <dbReference type="SAM" id="MobiDB-lite"/>
    </source>
</evidence>
<keyword evidence="5" id="KW-0539">Nucleus</keyword>
<proteinExistence type="predicted"/>
<evidence type="ECO:0000313" key="11">
    <source>
        <dbReference type="Proteomes" id="UP000825890"/>
    </source>
</evidence>
<evidence type="ECO:0000256" key="4">
    <source>
        <dbReference type="ARBA" id="ARBA00022833"/>
    </source>
</evidence>
<evidence type="ECO:0000256" key="1">
    <source>
        <dbReference type="ARBA" id="ARBA00004123"/>
    </source>
</evidence>
<dbReference type="EMBL" id="BOLY01000003">
    <property type="protein sequence ID" value="GIZ41131.1"/>
    <property type="molecule type" value="Genomic_DNA"/>
</dbReference>
<dbReference type="GO" id="GO:0046983">
    <property type="term" value="F:protein dimerization activity"/>
    <property type="evidence" value="ECO:0007669"/>
    <property type="project" value="InterPro"/>
</dbReference>
<dbReference type="GO" id="GO:0005634">
    <property type="term" value="C:nucleus"/>
    <property type="evidence" value="ECO:0007669"/>
    <property type="project" value="UniProtKB-SubCell"/>
</dbReference>
<feature type="compositionally biased region" description="Polar residues" evidence="6">
    <location>
        <begin position="776"/>
        <end position="794"/>
    </location>
</feature>
<dbReference type="PANTHER" id="PTHR46481">
    <property type="entry name" value="ZINC FINGER BED DOMAIN-CONTAINING PROTEIN 4"/>
    <property type="match status" value="1"/>
</dbReference>
<feature type="region of interest" description="Disordered" evidence="6">
    <location>
        <begin position="765"/>
        <end position="794"/>
    </location>
</feature>
<feature type="compositionally biased region" description="Basic residues" evidence="6">
    <location>
        <begin position="586"/>
        <end position="596"/>
    </location>
</feature>